<organism evidence="1">
    <name type="scientific">Opuntia streptacantha</name>
    <name type="common">Prickly pear cactus</name>
    <name type="synonym">Opuntia cardona</name>
    <dbReference type="NCBI Taxonomy" id="393608"/>
    <lineage>
        <taxon>Eukaryota</taxon>
        <taxon>Viridiplantae</taxon>
        <taxon>Streptophyta</taxon>
        <taxon>Embryophyta</taxon>
        <taxon>Tracheophyta</taxon>
        <taxon>Spermatophyta</taxon>
        <taxon>Magnoliopsida</taxon>
        <taxon>eudicotyledons</taxon>
        <taxon>Gunneridae</taxon>
        <taxon>Pentapetalae</taxon>
        <taxon>Caryophyllales</taxon>
        <taxon>Cactineae</taxon>
        <taxon>Cactaceae</taxon>
        <taxon>Opuntioideae</taxon>
        <taxon>Opuntia</taxon>
    </lineage>
</organism>
<name>A0A7C8YLA4_OPUST</name>
<accession>A0A7C8YLA4</accession>
<protein>
    <submittedName>
        <fullName evidence="1">Uncharacterized protein</fullName>
    </submittedName>
</protein>
<dbReference type="EMBL" id="GISG01032436">
    <property type="protein sequence ID" value="MBA4620957.1"/>
    <property type="molecule type" value="Transcribed_RNA"/>
</dbReference>
<evidence type="ECO:0000313" key="1">
    <source>
        <dbReference type="EMBL" id="MBA4620957.1"/>
    </source>
</evidence>
<proteinExistence type="predicted"/>
<sequence>MNMFHSESGGRTQFLLQLPEFFGTQPKSLLQEQLINIRSKNRGRNFHQPRILTVKTTQNSSRGVTNIHLKVDLTSWKDHHFTFLDDFCKDFTLSVNKARVDPSFKYISNFCSSRMIMWHIHTPYAEISSYKGHS</sequence>
<reference evidence="1" key="1">
    <citation type="journal article" date="2013" name="J. Plant Res.">
        <title>Effect of fungi and light on seed germination of three Opuntia species from semiarid lands of central Mexico.</title>
        <authorList>
            <person name="Delgado-Sanchez P."/>
            <person name="Jimenez-Bremont J.F."/>
            <person name="Guerrero-Gonzalez Mde L."/>
            <person name="Flores J."/>
        </authorList>
    </citation>
    <scope>NUCLEOTIDE SEQUENCE</scope>
    <source>
        <tissue evidence="1">Cladode</tissue>
    </source>
</reference>
<dbReference type="AlphaFoldDB" id="A0A7C8YLA4"/>
<reference evidence="1" key="2">
    <citation type="submission" date="2020-07" db="EMBL/GenBank/DDBJ databases">
        <authorList>
            <person name="Vera ALvarez R."/>
            <person name="Arias-Moreno D.M."/>
            <person name="Jimenez-Jacinto V."/>
            <person name="Jimenez-Bremont J.F."/>
            <person name="Swaminathan K."/>
            <person name="Moose S.P."/>
            <person name="Guerrero-Gonzalez M.L."/>
            <person name="Marino-Ramirez L."/>
            <person name="Landsman D."/>
            <person name="Rodriguez-Kessler M."/>
            <person name="Delgado-Sanchez P."/>
        </authorList>
    </citation>
    <scope>NUCLEOTIDE SEQUENCE</scope>
    <source>
        <tissue evidence="1">Cladode</tissue>
    </source>
</reference>